<organism evidence="2 3">
    <name type="scientific">Tanacetum coccineum</name>
    <dbReference type="NCBI Taxonomy" id="301880"/>
    <lineage>
        <taxon>Eukaryota</taxon>
        <taxon>Viridiplantae</taxon>
        <taxon>Streptophyta</taxon>
        <taxon>Embryophyta</taxon>
        <taxon>Tracheophyta</taxon>
        <taxon>Spermatophyta</taxon>
        <taxon>Magnoliopsida</taxon>
        <taxon>eudicotyledons</taxon>
        <taxon>Gunneridae</taxon>
        <taxon>Pentapetalae</taxon>
        <taxon>asterids</taxon>
        <taxon>campanulids</taxon>
        <taxon>Asterales</taxon>
        <taxon>Asteraceae</taxon>
        <taxon>Asteroideae</taxon>
        <taxon>Anthemideae</taxon>
        <taxon>Anthemidinae</taxon>
        <taxon>Tanacetum</taxon>
    </lineage>
</organism>
<comment type="caution">
    <text evidence="2">The sequence shown here is derived from an EMBL/GenBank/DDBJ whole genome shotgun (WGS) entry which is preliminary data.</text>
</comment>
<dbReference type="EMBL" id="BQNB010019972">
    <property type="protein sequence ID" value="GJT90952.1"/>
    <property type="molecule type" value="Genomic_DNA"/>
</dbReference>
<evidence type="ECO:0000313" key="2">
    <source>
        <dbReference type="EMBL" id="GJT90952.1"/>
    </source>
</evidence>
<dbReference type="Pfam" id="PF13966">
    <property type="entry name" value="zf-RVT"/>
    <property type="match status" value="1"/>
</dbReference>
<dbReference type="GO" id="GO:0003964">
    <property type="term" value="F:RNA-directed DNA polymerase activity"/>
    <property type="evidence" value="ECO:0007669"/>
    <property type="project" value="UniProtKB-KW"/>
</dbReference>
<dbReference type="InterPro" id="IPR026960">
    <property type="entry name" value="RVT-Znf"/>
</dbReference>
<keyword evidence="2" id="KW-0548">Nucleotidyltransferase</keyword>
<proteinExistence type="predicted"/>
<dbReference type="PANTHER" id="PTHR36617">
    <property type="entry name" value="PROTEIN, PUTATIVE-RELATED"/>
    <property type="match status" value="1"/>
</dbReference>
<sequence>MRMYGPFRIQFERNGIIRGFVLNVRALLMINLSLYPTQNGAYMGLWENIISIFQDIPACIRVPEAILKTLEKSRASFFWGSSQDSKKLTFIRALHDSEGGFDHNGCKFKGIWSRIVDSSNYLHSSSILPSDSIRFQVGCGSLTRFWKDIWLGNSPLYTRFNRLFRLDQEKNCRIVDRIVDGQWSWNWSCNTLGVRNTAYLNNLLLEISELDINEATDKCVWSLAHDGVFSVAALRRRIDDHILPSLDIKTTWDKTLPRKVNIFMWRLKLDRLPHRLNLSSRGIEIPEISCPSCSGNVESNQHIFFGCDFAKEVWKIIRRWCEEAFPLFDSNAHWIDWLDSWSAPREKKHRFLIIIATSL</sequence>
<evidence type="ECO:0000313" key="3">
    <source>
        <dbReference type="Proteomes" id="UP001151760"/>
    </source>
</evidence>
<reference evidence="2" key="2">
    <citation type="submission" date="2022-01" db="EMBL/GenBank/DDBJ databases">
        <authorList>
            <person name="Yamashiro T."/>
            <person name="Shiraishi A."/>
            <person name="Satake H."/>
            <person name="Nakayama K."/>
        </authorList>
    </citation>
    <scope>NUCLEOTIDE SEQUENCE</scope>
</reference>
<protein>
    <submittedName>
        <fullName evidence="2">RNA-directed DNA polymerase, eukaryota, reverse transcriptase zinc-binding domain protein</fullName>
    </submittedName>
</protein>
<keyword evidence="3" id="KW-1185">Reference proteome</keyword>
<gene>
    <name evidence="2" type="ORF">Tco_1079797</name>
</gene>
<name>A0ABQ5HUI2_9ASTR</name>
<evidence type="ECO:0000259" key="1">
    <source>
        <dbReference type="Pfam" id="PF13966"/>
    </source>
</evidence>
<keyword evidence="2" id="KW-0695">RNA-directed DNA polymerase</keyword>
<accession>A0ABQ5HUI2</accession>
<feature type="domain" description="Reverse transcriptase zinc-binding" evidence="1">
    <location>
        <begin position="246"/>
        <end position="314"/>
    </location>
</feature>
<reference evidence="2" key="1">
    <citation type="journal article" date="2022" name="Int. J. Mol. Sci.">
        <title>Draft Genome of Tanacetum Coccineum: Genomic Comparison of Closely Related Tanacetum-Family Plants.</title>
        <authorList>
            <person name="Yamashiro T."/>
            <person name="Shiraishi A."/>
            <person name="Nakayama K."/>
            <person name="Satake H."/>
        </authorList>
    </citation>
    <scope>NUCLEOTIDE SEQUENCE</scope>
</reference>
<dbReference type="PANTHER" id="PTHR36617:SF16">
    <property type="entry name" value="OS04G0516500 PROTEIN"/>
    <property type="match status" value="1"/>
</dbReference>
<keyword evidence="2" id="KW-0808">Transferase</keyword>
<dbReference type="Proteomes" id="UP001151760">
    <property type="component" value="Unassembled WGS sequence"/>
</dbReference>